<dbReference type="InterPro" id="IPR029033">
    <property type="entry name" value="His_PPase_superfam"/>
</dbReference>
<protein>
    <submittedName>
        <fullName evidence="1">Phosphoglycerate mutase</fullName>
    </submittedName>
</protein>
<dbReference type="InterPro" id="IPR013078">
    <property type="entry name" value="His_Pase_superF_clade-1"/>
</dbReference>
<dbReference type="CDD" id="cd07067">
    <property type="entry name" value="HP_PGM_like"/>
    <property type="match status" value="1"/>
</dbReference>
<dbReference type="Gene3D" id="3.40.50.1240">
    <property type="entry name" value="Phosphoglycerate mutase-like"/>
    <property type="match status" value="1"/>
</dbReference>
<dbReference type="GO" id="GO:0070297">
    <property type="term" value="P:regulation of phosphorelay signal transduction system"/>
    <property type="evidence" value="ECO:0007669"/>
    <property type="project" value="TreeGrafter"/>
</dbReference>
<reference evidence="2" key="1">
    <citation type="submission" date="2016-07" db="EMBL/GenBank/DDBJ databases">
        <authorList>
            <person name="Florea S."/>
            <person name="Webb J.S."/>
            <person name="Jaromczyk J."/>
            <person name="Schardl C.L."/>
        </authorList>
    </citation>
    <scope>NUCLEOTIDE SEQUENCE [LARGE SCALE GENOMIC DNA]</scope>
    <source>
        <strain evidence="2">IPBSL-7</strain>
    </source>
</reference>
<evidence type="ECO:0000313" key="1">
    <source>
        <dbReference type="EMBL" id="OCL37038.1"/>
    </source>
</evidence>
<gene>
    <name evidence="1" type="ORF">BCR15_12325</name>
</gene>
<dbReference type="Pfam" id="PF00300">
    <property type="entry name" value="His_Phos_1"/>
    <property type="match status" value="1"/>
</dbReference>
<comment type="caution">
    <text evidence="1">The sequence shown here is derived from an EMBL/GenBank/DDBJ whole genome shotgun (WGS) entry which is preliminary data.</text>
</comment>
<organism evidence="1 2">
    <name type="scientific">Tessaracoccus lapidicaptus</name>
    <dbReference type="NCBI Taxonomy" id="1427523"/>
    <lineage>
        <taxon>Bacteria</taxon>
        <taxon>Bacillati</taxon>
        <taxon>Actinomycetota</taxon>
        <taxon>Actinomycetes</taxon>
        <taxon>Propionibacteriales</taxon>
        <taxon>Propionibacteriaceae</taxon>
        <taxon>Tessaracoccus</taxon>
    </lineage>
</organism>
<dbReference type="GO" id="GO:0101006">
    <property type="term" value="F:protein histidine phosphatase activity"/>
    <property type="evidence" value="ECO:0007669"/>
    <property type="project" value="TreeGrafter"/>
</dbReference>
<dbReference type="EMBL" id="MBQD01000003">
    <property type="protein sequence ID" value="OCL37038.1"/>
    <property type="molecule type" value="Genomic_DNA"/>
</dbReference>
<name>A0A1C0ARK9_9ACTN</name>
<dbReference type="Proteomes" id="UP000093501">
    <property type="component" value="Unassembled WGS sequence"/>
</dbReference>
<proteinExistence type="predicted"/>
<dbReference type="AlphaFoldDB" id="A0A1C0ARK9"/>
<dbReference type="PANTHER" id="PTHR48100">
    <property type="entry name" value="BROAD-SPECIFICITY PHOSPHATASE YOR283W-RELATED"/>
    <property type="match status" value="1"/>
</dbReference>
<dbReference type="InterPro" id="IPR050275">
    <property type="entry name" value="PGM_Phosphatase"/>
</dbReference>
<evidence type="ECO:0000313" key="2">
    <source>
        <dbReference type="Proteomes" id="UP000093501"/>
    </source>
</evidence>
<accession>A0A1C0ARK9</accession>
<dbReference type="SUPFAM" id="SSF53254">
    <property type="entry name" value="Phosphoglycerate mutase-like"/>
    <property type="match status" value="1"/>
</dbReference>
<dbReference type="PANTHER" id="PTHR48100:SF15">
    <property type="entry name" value="SEDOHEPTULOSE 1,7-BISPHOSPHATASE"/>
    <property type="match status" value="1"/>
</dbReference>
<dbReference type="SMART" id="SM00855">
    <property type="entry name" value="PGAM"/>
    <property type="match status" value="1"/>
</dbReference>
<sequence length="199" mass="22097">MAEDDRTQLWLVRHGATEWSRDGRHTSTTDLDLLPQGREDAEVIARRLEGEHFDLVLSSPRLRARETARLAGFDSPEIDPDLVEWDYGPGEGLTSVQIGELVPGWRIWTHGAPDLDRDGMAPGESRQQVEERLGRVVARAKASGLPRILVFGHGHALRALAMLWIEQPVPLAASFPFVTGALGILGWEKDSPALVRWNS</sequence>
<keyword evidence="2" id="KW-1185">Reference proteome</keyword>
<dbReference type="RefSeq" id="WP_068749756.1">
    <property type="nucleotide sequence ID" value="NZ_LR214441.1"/>
</dbReference>